<evidence type="ECO:0000259" key="2">
    <source>
        <dbReference type="Pfam" id="PF09925"/>
    </source>
</evidence>
<feature type="transmembrane region" description="Helical" evidence="1">
    <location>
        <begin position="39"/>
        <end position="60"/>
    </location>
</feature>
<feature type="transmembrane region" description="Helical" evidence="1">
    <location>
        <begin position="128"/>
        <end position="146"/>
    </location>
</feature>
<sequence length="426" mass="47981">MNITKDLKELTEKGVISDDIAENIRSYYASKKQPESNKLVLAFSILGSLLIGSGIILIIAHNWDQFSRLTRTVIAFLPLVLGQLACGFAILKKKDSQSWKEGSAVFLFLSIGATISLISQIYHIQGQLSGFLLTWVLLGLPIIYLMRSSISSLFYIIGITWYACELSYWNYPSTTAYGYWLLLAAVIPWYLYLLRSKPESNFTYFHHWFLPLSVTICLGSLSGKFEELMFIVYISYFGLIYLVGNGFNDLKLRNNGFKIFGALGTMVVLYSLSFDEFWNHLRSERFDIDGISTSPEAIASLILFGIASVFLTLKIKSKGIKNVSFLSLVFPLVGLTFIIGLRAPMAVFLINISILTIGILYVNEGAKKDHLGIMNFGMVTIALLAICRFFDSDLSFYVRGALFVIVGISFFVANYWMLKRKSKNEK</sequence>
<accession>A0ABT3RU98</accession>
<feature type="transmembrane region" description="Helical" evidence="1">
    <location>
        <begin position="396"/>
        <end position="418"/>
    </location>
</feature>
<feature type="transmembrane region" description="Helical" evidence="1">
    <location>
        <begin position="228"/>
        <end position="247"/>
    </location>
</feature>
<proteinExistence type="predicted"/>
<feature type="transmembrane region" description="Helical" evidence="1">
    <location>
        <begin position="103"/>
        <end position="122"/>
    </location>
</feature>
<keyword evidence="4" id="KW-1185">Reference proteome</keyword>
<gene>
    <name evidence="3" type="ORF">OO013_15865</name>
</gene>
<keyword evidence="1" id="KW-0812">Transmembrane</keyword>
<dbReference type="RefSeq" id="WP_266057921.1">
    <property type="nucleotide sequence ID" value="NZ_JAPFQN010000009.1"/>
</dbReference>
<keyword evidence="1" id="KW-1133">Transmembrane helix</keyword>
<feature type="transmembrane region" description="Helical" evidence="1">
    <location>
        <begin position="370"/>
        <end position="390"/>
    </location>
</feature>
<evidence type="ECO:0000313" key="4">
    <source>
        <dbReference type="Proteomes" id="UP001209885"/>
    </source>
</evidence>
<feature type="transmembrane region" description="Helical" evidence="1">
    <location>
        <begin position="345"/>
        <end position="363"/>
    </location>
</feature>
<feature type="transmembrane region" description="Helical" evidence="1">
    <location>
        <begin position="205"/>
        <end position="222"/>
    </location>
</feature>
<keyword evidence="1" id="KW-0472">Membrane</keyword>
<comment type="caution">
    <text evidence="3">The sequence shown here is derived from an EMBL/GenBank/DDBJ whole genome shotgun (WGS) entry which is preliminary data.</text>
</comment>
<protein>
    <submittedName>
        <fullName evidence="3">DUF2157 domain-containing protein</fullName>
    </submittedName>
</protein>
<feature type="transmembrane region" description="Helical" evidence="1">
    <location>
        <begin position="153"/>
        <end position="171"/>
    </location>
</feature>
<name>A0ABT3RU98_9BACT</name>
<evidence type="ECO:0000313" key="3">
    <source>
        <dbReference type="EMBL" id="MCX2745355.1"/>
    </source>
</evidence>
<feature type="transmembrane region" description="Helical" evidence="1">
    <location>
        <begin position="177"/>
        <end position="193"/>
    </location>
</feature>
<dbReference type="InterPro" id="IPR018677">
    <property type="entry name" value="DUF2157"/>
</dbReference>
<feature type="transmembrane region" description="Helical" evidence="1">
    <location>
        <begin position="259"/>
        <end position="278"/>
    </location>
</feature>
<organism evidence="3 4">
    <name type="scientific">Mangrovivirga halotolerans</name>
    <dbReference type="NCBI Taxonomy" id="2993936"/>
    <lineage>
        <taxon>Bacteria</taxon>
        <taxon>Pseudomonadati</taxon>
        <taxon>Bacteroidota</taxon>
        <taxon>Cytophagia</taxon>
        <taxon>Cytophagales</taxon>
        <taxon>Mangrovivirgaceae</taxon>
        <taxon>Mangrovivirga</taxon>
    </lineage>
</organism>
<feature type="transmembrane region" description="Helical" evidence="1">
    <location>
        <begin position="298"/>
        <end position="315"/>
    </location>
</feature>
<feature type="transmembrane region" description="Helical" evidence="1">
    <location>
        <begin position="72"/>
        <end position="91"/>
    </location>
</feature>
<evidence type="ECO:0000256" key="1">
    <source>
        <dbReference type="SAM" id="Phobius"/>
    </source>
</evidence>
<dbReference type="EMBL" id="JAPFQN010000009">
    <property type="protein sequence ID" value="MCX2745355.1"/>
    <property type="molecule type" value="Genomic_DNA"/>
</dbReference>
<reference evidence="3 4" key="1">
    <citation type="submission" date="2022-11" db="EMBL/GenBank/DDBJ databases">
        <title>The characterization of three novel Bacteroidetes species and genomic analysis of their roles in tidal elemental geochemical cycles.</title>
        <authorList>
            <person name="Ma K."/>
        </authorList>
    </citation>
    <scope>NUCLEOTIDE SEQUENCE [LARGE SCALE GENOMIC DNA]</scope>
    <source>
        <strain evidence="3 4">M17</strain>
    </source>
</reference>
<dbReference type="Proteomes" id="UP001209885">
    <property type="component" value="Unassembled WGS sequence"/>
</dbReference>
<feature type="transmembrane region" description="Helical" evidence="1">
    <location>
        <begin position="322"/>
        <end position="339"/>
    </location>
</feature>
<dbReference type="Pfam" id="PF09925">
    <property type="entry name" value="DUF2157"/>
    <property type="match status" value="1"/>
</dbReference>
<feature type="domain" description="DUF2157" evidence="2">
    <location>
        <begin position="9"/>
        <end position="149"/>
    </location>
</feature>